<feature type="compositionally biased region" description="Polar residues" evidence="1">
    <location>
        <begin position="228"/>
        <end position="248"/>
    </location>
</feature>
<feature type="compositionally biased region" description="Polar residues" evidence="1">
    <location>
        <begin position="298"/>
        <end position="314"/>
    </location>
</feature>
<evidence type="ECO:0000256" key="1">
    <source>
        <dbReference type="SAM" id="MobiDB-lite"/>
    </source>
</evidence>
<protein>
    <submittedName>
        <fullName evidence="2">Uncharacterized protein</fullName>
    </submittedName>
</protein>
<dbReference type="EMBL" id="JAVGVR010000001">
    <property type="protein sequence ID" value="MDQ6594952.1"/>
    <property type="molecule type" value="Genomic_DNA"/>
</dbReference>
<comment type="caution">
    <text evidence="2">The sequence shown here is derived from an EMBL/GenBank/DDBJ whole genome shotgun (WGS) entry which is preliminary data.</text>
</comment>
<sequence>MQIRNFILVGIFLGAAVFLPNIAFAEKNGPTVQSGPQNSTVHTRALKKMEYPVTSEKAVPVTPEIVHKSKGEVVQKPMSNPSTQHTVPIKPVPRSPNKANRSIEKAGPSLEKNRRAGESAEQAAKVKDTGQATEAAVKVKDTGRTAEASAKVNHTGQTTEPAAKVKNTGQTAEPSAKVKDTGQTTEPAAKVKNTGQTAEPAVEVKDTGQTGGTKPNAVTSKLPEVPKSLSSNQTNSEAETNSQSSDLNPKSEAFTEGTESAVSIKTSSSLTLAQKPLIDDENKTPPNRKNLGDIEIMNNPSQRTQSSRGQSNELFSTGAGTISFSANRFDWDKYFGVNLGQIYTSRHAKFYHQWINAPPSPPPKAAPFFLNVI</sequence>
<feature type="compositionally biased region" description="Polar residues" evidence="1">
    <location>
        <begin position="257"/>
        <end position="272"/>
    </location>
</feature>
<organism evidence="2 3">
    <name type="scientific">Bacillus salipaludis</name>
    <dbReference type="NCBI Taxonomy" id="2547811"/>
    <lineage>
        <taxon>Bacteria</taxon>
        <taxon>Bacillati</taxon>
        <taxon>Bacillota</taxon>
        <taxon>Bacilli</taxon>
        <taxon>Bacillales</taxon>
        <taxon>Bacillaceae</taxon>
        <taxon>Bacillus</taxon>
    </lineage>
</organism>
<feature type="region of interest" description="Disordered" evidence="1">
    <location>
        <begin position="71"/>
        <end position="314"/>
    </location>
</feature>
<name>A0AA90QUD0_9BACI</name>
<dbReference type="AlphaFoldDB" id="A0AA90QUD0"/>
<keyword evidence="3" id="KW-1185">Reference proteome</keyword>
<feature type="compositionally biased region" description="Polar residues" evidence="1">
    <location>
        <begin position="77"/>
        <end position="86"/>
    </location>
</feature>
<reference evidence="2" key="1">
    <citation type="submission" date="2023-08" db="EMBL/GenBank/DDBJ databases">
        <title>Nitrogen cycling bacteria in agricultural field soils.</title>
        <authorList>
            <person name="Jang J."/>
        </authorList>
    </citation>
    <scope>NUCLEOTIDE SEQUENCE</scope>
    <source>
        <strain evidence="2">PS3-36</strain>
    </source>
</reference>
<gene>
    <name evidence="2" type="ORF">RCG21_00560</name>
</gene>
<accession>A0AA90QUD0</accession>
<evidence type="ECO:0000313" key="3">
    <source>
        <dbReference type="Proteomes" id="UP001178888"/>
    </source>
</evidence>
<dbReference type="Proteomes" id="UP001178888">
    <property type="component" value="Unassembled WGS sequence"/>
</dbReference>
<dbReference type="RefSeq" id="WP_308912694.1">
    <property type="nucleotide sequence ID" value="NZ_JAVGVR010000001.1"/>
</dbReference>
<evidence type="ECO:0000313" key="2">
    <source>
        <dbReference type="EMBL" id="MDQ6594952.1"/>
    </source>
</evidence>
<proteinExistence type="predicted"/>
<feature type="compositionally biased region" description="Basic and acidic residues" evidence="1">
    <location>
        <begin position="111"/>
        <end position="128"/>
    </location>
</feature>